<comment type="caution">
    <text evidence="1">The sequence shown here is derived from an EMBL/GenBank/DDBJ whole genome shotgun (WGS) entry which is preliminary data.</text>
</comment>
<protein>
    <submittedName>
        <fullName evidence="1">Uncharacterized protein</fullName>
    </submittedName>
</protein>
<evidence type="ECO:0000313" key="1">
    <source>
        <dbReference type="EMBL" id="MBB6204290.1"/>
    </source>
</evidence>
<dbReference type="EMBL" id="JACIIK010000009">
    <property type="protein sequence ID" value="MBB6204290.1"/>
    <property type="molecule type" value="Genomic_DNA"/>
</dbReference>
<dbReference type="AlphaFoldDB" id="A0AAW3V050"/>
<organism evidence="1 2">
    <name type="scientific">Paraburkholderia fungorum</name>
    <dbReference type="NCBI Taxonomy" id="134537"/>
    <lineage>
        <taxon>Bacteria</taxon>
        <taxon>Pseudomonadati</taxon>
        <taxon>Pseudomonadota</taxon>
        <taxon>Betaproteobacteria</taxon>
        <taxon>Burkholderiales</taxon>
        <taxon>Burkholderiaceae</taxon>
        <taxon>Paraburkholderia</taxon>
    </lineage>
</organism>
<name>A0AAW3V050_9BURK</name>
<sequence>MRGGQAMCYKDPEKGIALVLEGIGDLKSAHGHSPLEDFDHFCAYSGLSEDEVGRLAFLWTKFGFLSAWKPAAAKADDSRAPPAESLRQEEDEVAVAAFKLQVGMLLRDLPSGTVAELDDLSIAWWNGKDVVFAYLRDDDTEKVEEEFDLGDCEWQERRAAFEAWLKEPKYGLRAEVRDWVPRPLQS</sequence>
<dbReference type="Proteomes" id="UP000518681">
    <property type="component" value="Unassembled WGS sequence"/>
</dbReference>
<evidence type="ECO:0000313" key="2">
    <source>
        <dbReference type="Proteomes" id="UP000518681"/>
    </source>
</evidence>
<reference evidence="1 2" key="1">
    <citation type="submission" date="2020-08" db="EMBL/GenBank/DDBJ databases">
        <title>Genomic Encyclopedia of Type Strains, Phase IV (KMG-V): Genome sequencing to study the core and pangenomes of soil and plant-associated prokaryotes.</title>
        <authorList>
            <person name="Whitman W."/>
        </authorList>
    </citation>
    <scope>NUCLEOTIDE SEQUENCE [LARGE SCALE GENOMIC DNA]</scope>
    <source>
        <strain evidence="1 2">SEMIA 4013</strain>
    </source>
</reference>
<proteinExistence type="predicted"/>
<accession>A0AAW3V050</accession>
<gene>
    <name evidence="1" type="ORF">GGD69_005184</name>
</gene>